<organism evidence="2 3">
    <name type="scientific">Calothrix parasitica NIES-267</name>
    <dbReference type="NCBI Taxonomy" id="1973488"/>
    <lineage>
        <taxon>Bacteria</taxon>
        <taxon>Bacillati</taxon>
        <taxon>Cyanobacteriota</taxon>
        <taxon>Cyanophyceae</taxon>
        <taxon>Nostocales</taxon>
        <taxon>Calotrichaceae</taxon>
        <taxon>Calothrix</taxon>
    </lineage>
</organism>
<dbReference type="AlphaFoldDB" id="A0A1Z4LLY0"/>
<dbReference type="Proteomes" id="UP000218418">
    <property type="component" value="Chromosome"/>
</dbReference>
<accession>A0A1Z4LLY0</accession>
<feature type="transmembrane region" description="Helical" evidence="1">
    <location>
        <begin position="12"/>
        <end position="28"/>
    </location>
</feature>
<evidence type="ECO:0000313" key="2">
    <source>
        <dbReference type="EMBL" id="BAY82226.1"/>
    </source>
</evidence>
<evidence type="ECO:0000256" key="1">
    <source>
        <dbReference type="SAM" id="Phobius"/>
    </source>
</evidence>
<evidence type="ECO:0000313" key="3">
    <source>
        <dbReference type="Proteomes" id="UP000218418"/>
    </source>
</evidence>
<dbReference type="EMBL" id="AP018227">
    <property type="protein sequence ID" value="BAY82226.1"/>
    <property type="molecule type" value="Genomic_DNA"/>
</dbReference>
<sequence>MNYQKFKKRDYIFLTCQIILLIFALVFASQQKYLQAVVLLVLSGGIGSAVNSHSVIKLFNKINLGLAVLIACYWFYLAVFVQ</sequence>
<feature type="transmembrane region" description="Helical" evidence="1">
    <location>
        <begin position="62"/>
        <end position="81"/>
    </location>
</feature>
<keyword evidence="1" id="KW-1133">Transmembrane helix</keyword>
<feature type="transmembrane region" description="Helical" evidence="1">
    <location>
        <begin position="34"/>
        <end position="50"/>
    </location>
</feature>
<keyword evidence="3" id="KW-1185">Reference proteome</keyword>
<reference evidence="2 3" key="1">
    <citation type="submission" date="2017-06" db="EMBL/GenBank/DDBJ databases">
        <title>Genome sequencing of cyanobaciteial culture collection at National Institute for Environmental Studies (NIES).</title>
        <authorList>
            <person name="Hirose Y."/>
            <person name="Shimura Y."/>
            <person name="Fujisawa T."/>
            <person name="Nakamura Y."/>
            <person name="Kawachi M."/>
        </authorList>
    </citation>
    <scope>NUCLEOTIDE SEQUENCE [LARGE SCALE GENOMIC DNA]</scope>
    <source>
        <strain evidence="2 3">NIES-267</strain>
    </source>
</reference>
<proteinExistence type="predicted"/>
<keyword evidence="1" id="KW-0472">Membrane</keyword>
<name>A0A1Z4LLY0_9CYAN</name>
<protein>
    <submittedName>
        <fullName evidence="2">Uncharacterized protein</fullName>
    </submittedName>
</protein>
<keyword evidence="1" id="KW-0812">Transmembrane</keyword>
<gene>
    <name evidence="2" type="ORF">NIES267_17050</name>
</gene>